<protein>
    <submittedName>
        <fullName evidence="4">Methyltransferase family protein</fullName>
    </submittedName>
</protein>
<dbReference type="AlphaFoldDB" id="A0A4R2M173"/>
<evidence type="ECO:0000259" key="3">
    <source>
        <dbReference type="Pfam" id="PF13649"/>
    </source>
</evidence>
<evidence type="ECO:0000256" key="1">
    <source>
        <dbReference type="ARBA" id="ARBA00022603"/>
    </source>
</evidence>
<dbReference type="RefSeq" id="WP_132649034.1">
    <property type="nucleotide sequence ID" value="NZ_CP181386.1"/>
</dbReference>
<keyword evidence="1 4" id="KW-0489">Methyltransferase</keyword>
<organism evidence="4 5">
    <name type="scientific">Rubrivivax gelatinosus</name>
    <name type="common">Rhodocyclus gelatinosus</name>
    <name type="synonym">Rhodopseudomonas gelatinosa</name>
    <dbReference type="NCBI Taxonomy" id="28068"/>
    <lineage>
        <taxon>Bacteria</taxon>
        <taxon>Pseudomonadati</taxon>
        <taxon>Pseudomonadota</taxon>
        <taxon>Betaproteobacteria</taxon>
        <taxon>Burkholderiales</taxon>
        <taxon>Sphaerotilaceae</taxon>
        <taxon>Rubrivivax</taxon>
    </lineage>
</organism>
<dbReference type="CDD" id="cd02440">
    <property type="entry name" value="AdoMet_MTases"/>
    <property type="match status" value="1"/>
</dbReference>
<dbReference type="InterPro" id="IPR041698">
    <property type="entry name" value="Methyltransf_25"/>
</dbReference>
<proteinExistence type="predicted"/>
<dbReference type="GO" id="GO:0008168">
    <property type="term" value="F:methyltransferase activity"/>
    <property type="evidence" value="ECO:0007669"/>
    <property type="project" value="UniProtKB-KW"/>
</dbReference>
<name>A0A4R2M173_RUBGE</name>
<dbReference type="GO" id="GO:0032259">
    <property type="term" value="P:methylation"/>
    <property type="evidence" value="ECO:0007669"/>
    <property type="project" value="UniProtKB-KW"/>
</dbReference>
<dbReference type="GeneID" id="99685519"/>
<evidence type="ECO:0000313" key="5">
    <source>
        <dbReference type="Proteomes" id="UP000295106"/>
    </source>
</evidence>
<gene>
    <name evidence="4" type="ORF">EV684_11416</name>
</gene>
<dbReference type="SUPFAM" id="SSF53335">
    <property type="entry name" value="S-adenosyl-L-methionine-dependent methyltransferases"/>
    <property type="match status" value="1"/>
</dbReference>
<evidence type="ECO:0000256" key="2">
    <source>
        <dbReference type="ARBA" id="ARBA00022679"/>
    </source>
</evidence>
<dbReference type="Proteomes" id="UP000295106">
    <property type="component" value="Unassembled WGS sequence"/>
</dbReference>
<dbReference type="InterPro" id="IPR029063">
    <property type="entry name" value="SAM-dependent_MTases_sf"/>
</dbReference>
<dbReference type="PANTHER" id="PTHR43861">
    <property type="entry name" value="TRANS-ACONITATE 2-METHYLTRANSFERASE-RELATED"/>
    <property type="match status" value="1"/>
</dbReference>
<comment type="caution">
    <text evidence="4">The sequence shown here is derived from an EMBL/GenBank/DDBJ whole genome shotgun (WGS) entry which is preliminary data.</text>
</comment>
<sequence>MTNSGHQTRADVDRFSIATPNQRGRTTTTLNEINEAFVACAAGCERPVLDIGSAYGVASLAALATGATVIANDIDASMLRALQEQAPPQDRPRLRLLCASFPHEIDLPQGSLDAAHASNLFNFLRGEEIDAGLAKLHRWLAPGGRLFAISGTPWAANVSRFIPVYEARLSQGLRWPGECDALHDYADGPTAAELPEFLHLLDTATLGPALLRAGFEIEVLECFHRRHTPTYIAWDGRENVRFIARRPLDKAIDR</sequence>
<dbReference type="EMBL" id="SLXD01000014">
    <property type="protein sequence ID" value="TCO99719.1"/>
    <property type="molecule type" value="Genomic_DNA"/>
</dbReference>
<dbReference type="Gene3D" id="3.40.50.150">
    <property type="entry name" value="Vaccinia Virus protein VP39"/>
    <property type="match status" value="1"/>
</dbReference>
<dbReference type="Pfam" id="PF13649">
    <property type="entry name" value="Methyltransf_25"/>
    <property type="match status" value="1"/>
</dbReference>
<keyword evidence="2 4" id="KW-0808">Transferase</keyword>
<reference evidence="4 5" key="1">
    <citation type="submission" date="2019-03" db="EMBL/GenBank/DDBJ databases">
        <title>Genomic Encyclopedia of Type Strains, Phase IV (KMG-IV): sequencing the most valuable type-strain genomes for metagenomic binning, comparative biology and taxonomic classification.</title>
        <authorList>
            <person name="Goeker M."/>
        </authorList>
    </citation>
    <scope>NUCLEOTIDE SEQUENCE [LARGE SCALE GENOMIC DNA]</scope>
    <source>
        <strain evidence="4 5">DSM 1709</strain>
    </source>
</reference>
<accession>A0A4R2M173</accession>
<dbReference type="PANTHER" id="PTHR43861:SF1">
    <property type="entry name" value="TRANS-ACONITATE 2-METHYLTRANSFERASE"/>
    <property type="match status" value="1"/>
</dbReference>
<dbReference type="OrthoDB" id="5632330at2"/>
<evidence type="ECO:0000313" key="4">
    <source>
        <dbReference type="EMBL" id="TCO99719.1"/>
    </source>
</evidence>
<feature type="domain" description="Methyltransferase" evidence="3">
    <location>
        <begin position="48"/>
        <end position="144"/>
    </location>
</feature>